<dbReference type="EMBL" id="LGRX02004793">
    <property type="protein sequence ID" value="KAK3279569.1"/>
    <property type="molecule type" value="Genomic_DNA"/>
</dbReference>
<name>A0AAE0GJT5_9CHLO</name>
<comment type="caution">
    <text evidence="1">The sequence shown here is derived from an EMBL/GenBank/DDBJ whole genome shotgun (WGS) entry which is preliminary data.</text>
</comment>
<gene>
    <name evidence="1" type="ORF">CYMTET_12553</name>
</gene>
<organism evidence="1 2">
    <name type="scientific">Cymbomonas tetramitiformis</name>
    <dbReference type="NCBI Taxonomy" id="36881"/>
    <lineage>
        <taxon>Eukaryota</taxon>
        <taxon>Viridiplantae</taxon>
        <taxon>Chlorophyta</taxon>
        <taxon>Pyramimonadophyceae</taxon>
        <taxon>Pyramimonadales</taxon>
        <taxon>Pyramimonadaceae</taxon>
        <taxon>Cymbomonas</taxon>
    </lineage>
</organism>
<reference evidence="1 2" key="1">
    <citation type="journal article" date="2015" name="Genome Biol. Evol.">
        <title>Comparative Genomics of a Bacterivorous Green Alga Reveals Evolutionary Causalities and Consequences of Phago-Mixotrophic Mode of Nutrition.</title>
        <authorList>
            <person name="Burns J.A."/>
            <person name="Paasch A."/>
            <person name="Narechania A."/>
            <person name="Kim E."/>
        </authorList>
    </citation>
    <scope>NUCLEOTIDE SEQUENCE [LARGE SCALE GENOMIC DNA]</scope>
    <source>
        <strain evidence="1 2">PLY_AMNH</strain>
    </source>
</reference>
<accession>A0AAE0GJT5</accession>
<proteinExistence type="predicted"/>
<sequence length="306" mass="33961">MNESDGNRIIENKGKMVSIKSTRWEELRDSVNYHAQLASELNSRCCFRLLNPVGGGPMAGHQYFSVGSAGATDVDSGGSSKVILAKEIMSSSASGCTPLSAQIRGVHALISQFASELYSTGKKIGIVIATDGLPSDNRGRTTDADINEFKACLQTLQELPVWVVVRLCTDEEKVVDFWGEIDKELELPLEVLDDLKGEALEVKAVNPWLTYGQPLQRAREFCVQDKLFDLLDERPFTLGERRSFAQLLLGCELPEPELDWSEFERQLKTALAHTQPIWDPITGSFKPWLDASKMRPDGVRPCCNIV</sequence>
<keyword evidence="2" id="KW-1185">Reference proteome</keyword>
<dbReference type="AlphaFoldDB" id="A0AAE0GJT5"/>
<evidence type="ECO:0000313" key="2">
    <source>
        <dbReference type="Proteomes" id="UP001190700"/>
    </source>
</evidence>
<protein>
    <submittedName>
        <fullName evidence="1">Uncharacterized protein</fullName>
    </submittedName>
</protein>
<evidence type="ECO:0000313" key="1">
    <source>
        <dbReference type="EMBL" id="KAK3279569.1"/>
    </source>
</evidence>
<dbReference type="Proteomes" id="UP001190700">
    <property type="component" value="Unassembled WGS sequence"/>
</dbReference>